<reference evidence="3 4" key="1">
    <citation type="journal article" date="2019" name="Sci. Rep.">
        <title>A multi-omics analysis of the grapevine pathogen Lasiodiplodia theobromae reveals that temperature affects the expression of virulence- and pathogenicity-related genes.</title>
        <authorList>
            <person name="Felix C."/>
            <person name="Meneses R."/>
            <person name="Goncalves M.F.M."/>
            <person name="Tilleman L."/>
            <person name="Duarte A.S."/>
            <person name="Jorrin-Novo J.V."/>
            <person name="Van de Peer Y."/>
            <person name="Deforce D."/>
            <person name="Van Nieuwerburgh F."/>
            <person name="Esteves A.C."/>
            <person name="Alves A."/>
        </authorList>
    </citation>
    <scope>NUCLEOTIDE SEQUENCE [LARGE SCALE GENOMIC DNA]</scope>
    <source>
        <strain evidence="3 4">LA-SOL3</strain>
    </source>
</reference>
<proteinExistence type="predicted"/>
<dbReference type="EMBL" id="VCHE01000135">
    <property type="protein sequence ID" value="KAB2570472.1"/>
    <property type="molecule type" value="Genomic_DNA"/>
</dbReference>
<dbReference type="AlphaFoldDB" id="A0A5N5CYW4"/>
<keyword evidence="4" id="KW-1185">Reference proteome</keyword>
<organism evidence="3 4">
    <name type="scientific">Lasiodiplodia theobromae</name>
    <dbReference type="NCBI Taxonomy" id="45133"/>
    <lineage>
        <taxon>Eukaryota</taxon>
        <taxon>Fungi</taxon>
        <taxon>Dikarya</taxon>
        <taxon>Ascomycota</taxon>
        <taxon>Pezizomycotina</taxon>
        <taxon>Dothideomycetes</taxon>
        <taxon>Dothideomycetes incertae sedis</taxon>
        <taxon>Botryosphaeriales</taxon>
        <taxon>Botryosphaeriaceae</taxon>
        <taxon>Lasiodiplodia</taxon>
    </lineage>
</organism>
<gene>
    <name evidence="3" type="ORF">DBV05_g10836</name>
</gene>
<feature type="region of interest" description="Disordered" evidence="1">
    <location>
        <begin position="246"/>
        <end position="265"/>
    </location>
</feature>
<accession>A0A5N5CYW4</accession>
<evidence type="ECO:0000313" key="4">
    <source>
        <dbReference type="Proteomes" id="UP000325902"/>
    </source>
</evidence>
<evidence type="ECO:0000313" key="3">
    <source>
        <dbReference type="EMBL" id="KAB2570472.1"/>
    </source>
</evidence>
<comment type="caution">
    <text evidence="3">The sequence shown here is derived from an EMBL/GenBank/DDBJ whole genome shotgun (WGS) entry which is preliminary data.</text>
</comment>
<sequence>MSAPEWQWDASHQAWYYWDPVQNRYVWQTQTNNEEENQDNNVVLTTVEEGTPEQVTDPRALQSGIIAHKRVGARAGDAEGLDRRFVRHYPGRDFYKVGRVFKILWPEPAGNWHEGVTFVTGAYGEQIYNKIRWFVVIREGQDCCTCLPIQTYNKQGVAKPGVIKPEHSVAYTVDTYPYVPDWEDPRREMLSPIPVIPIDPAQNKMHPMSRLNYAKVYTVEHNVKTLDFGYVPPDMVANLQQNFLTVLQGPPSPSSRRTASSGSHQ</sequence>
<evidence type="ECO:0000256" key="1">
    <source>
        <dbReference type="SAM" id="MobiDB-lite"/>
    </source>
</evidence>
<dbReference type="Proteomes" id="UP000325902">
    <property type="component" value="Unassembled WGS sequence"/>
</dbReference>
<evidence type="ECO:0000259" key="2">
    <source>
        <dbReference type="Pfam" id="PF20233"/>
    </source>
</evidence>
<dbReference type="PANTHER" id="PTHR35391:SF5">
    <property type="entry name" value="DUF6590 DOMAIN-CONTAINING PROTEIN"/>
    <property type="match status" value="1"/>
</dbReference>
<name>A0A5N5CYW4_9PEZI</name>
<feature type="compositionally biased region" description="Low complexity" evidence="1">
    <location>
        <begin position="254"/>
        <end position="265"/>
    </location>
</feature>
<feature type="domain" description="DUF6590" evidence="2">
    <location>
        <begin position="92"/>
        <end position="240"/>
    </location>
</feature>
<dbReference type="Pfam" id="PF20233">
    <property type="entry name" value="DUF6590"/>
    <property type="match status" value="1"/>
</dbReference>
<dbReference type="InterPro" id="IPR046497">
    <property type="entry name" value="DUF6590"/>
</dbReference>
<dbReference type="PANTHER" id="PTHR35391">
    <property type="entry name" value="C2H2-TYPE DOMAIN-CONTAINING PROTEIN-RELATED"/>
    <property type="match status" value="1"/>
</dbReference>
<dbReference type="OrthoDB" id="3559580at2759"/>
<protein>
    <recommendedName>
        <fullName evidence="2">DUF6590 domain-containing protein</fullName>
    </recommendedName>
</protein>